<evidence type="ECO:0000313" key="5">
    <source>
        <dbReference type="Proteomes" id="UP000291422"/>
    </source>
</evidence>
<evidence type="ECO:0000256" key="2">
    <source>
        <dbReference type="ARBA" id="ARBA00023157"/>
    </source>
</evidence>
<dbReference type="AlphaFoldDB" id="A0A4Q4MVX9"/>
<comment type="caution">
    <text evidence="4">The sequence shown here is derived from an EMBL/GenBank/DDBJ whole genome shotgun (WGS) entry which is preliminary data.</text>
</comment>
<dbReference type="Pfam" id="PF00085">
    <property type="entry name" value="Thioredoxin"/>
    <property type="match status" value="1"/>
</dbReference>
<proteinExistence type="inferred from homology"/>
<sequence>MSDNKAIQTLQNTKEFNEVIKVKGSLIIFDCFSTWCGPCKVIDPQILKLSQAYSDTYFYKLNVDEVPDVAQKLDIRFVPTFLLFKDGEKVAEVVGAKPKALEDAIRANLGCGATHSSNEQ</sequence>
<dbReference type="PROSITE" id="PS51352">
    <property type="entry name" value="THIOREDOXIN_2"/>
    <property type="match status" value="1"/>
</dbReference>
<reference evidence="5" key="1">
    <citation type="journal article" date="2019" name="bioRxiv">
        <title>Genomics, evolutionary history and diagnostics of the Alternaria alternata species group including apple and Asian pear pathotypes.</title>
        <authorList>
            <person name="Armitage A.D."/>
            <person name="Cockerton H.M."/>
            <person name="Sreenivasaprasad S."/>
            <person name="Woodhall J.W."/>
            <person name="Lane C.R."/>
            <person name="Harrison R.J."/>
            <person name="Clarkson J.P."/>
        </authorList>
    </citation>
    <scope>NUCLEOTIDE SEQUENCE [LARGE SCALE GENOMIC DNA]</scope>
    <source>
        <strain evidence="5">FERA 1177</strain>
    </source>
</reference>
<evidence type="ECO:0000259" key="3">
    <source>
        <dbReference type="PROSITE" id="PS51352"/>
    </source>
</evidence>
<dbReference type="EMBL" id="PDXD01000128">
    <property type="protein sequence ID" value="RYN60360.1"/>
    <property type="molecule type" value="Genomic_DNA"/>
</dbReference>
<evidence type="ECO:0000313" key="4">
    <source>
        <dbReference type="EMBL" id="RYN60360.1"/>
    </source>
</evidence>
<gene>
    <name evidence="4" type="ORF">AA0117_g13085</name>
</gene>
<dbReference type="SUPFAM" id="SSF52833">
    <property type="entry name" value="Thioredoxin-like"/>
    <property type="match status" value="1"/>
</dbReference>
<dbReference type="Gene3D" id="3.40.30.10">
    <property type="entry name" value="Glutaredoxin"/>
    <property type="match status" value="1"/>
</dbReference>
<keyword evidence="2" id="KW-1015">Disulfide bond</keyword>
<protein>
    <recommendedName>
        <fullName evidence="3">Thioredoxin domain-containing protein</fullName>
    </recommendedName>
</protein>
<dbReference type="VEuPathDB" id="FungiDB:CC77DRAFT_1011037"/>
<dbReference type="InterPro" id="IPR036249">
    <property type="entry name" value="Thioredoxin-like_sf"/>
</dbReference>
<dbReference type="Proteomes" id="UP000291422">
    <property type="component" value="Unassembled WGS sequence"/>
</dbReference>
<evidence type="ECO:0000256" key="1">
    <source>
        <dbReference type="ARBA" id="ARBA00008987"/>
    </source>
</evidence>
<dbReference type="CDD" id="cd02947">
    <property type="entry name" value="TRX_family"/>
    <property type="match status" value="1"/>
</dbReference>
<dbReference type="FunFam" id="3.40.30.10:FF:000245">
    <property type="entry name" value="Thioredoxin"/>
    <property type="match status" value="1"/>
</dbReference>
<comment type="similarity">
    <text evidence="1">Belongs to the thioredoxin family.</text>
</comment>
<dbReference type="PANTHER" id="PTHR46115">
    <property type="entry name" value="THIOREDOXIN-LIKE PROTEIN 1"/>
    <property type="match status" value="1"/>
</dbReference>
<feature type="domain" description="Thioredoxin" evidence="3">
    <location>
        <begin position="1"/>
        <end position="110"/>
    </location>
</feature>
<organism evidence="4 5">
    <name type="scientific">Alternaria alternata</name>
    <name type="common">Alternaria rot fungus</name>
    <name type="synonym">Torula alternata</name>
    <dbReference type="NCBI Taxonomy" id="5599"/>
    <lineage>
        <taxon>Eukaryota</taxon>
        <taxon>Fungi</taxon>
        <taxon>Dikarya</taxon>
        <taxon>Ascomycota</taxon>
        <taxon>Pezizomycotina</taxon>
        <taxon>Dothideomycetes</taxon>
        <taxon>Pleosporomycetidae</taxon>
        <taxon>Pleosporales</taxon>
        <taxon>Pleosporineae</taxon>
        <taxon>Pleosporaceae</taxon>
        <taxon>Alternaria</taxon>
        <taxon>Alternaria sect. Alternaria</taxon>
        <taxon>Alternaria alternata complex</taxon>
    </lineage>
</organism>
<name>A0A4Q4MVX9_ALTAL</name>
<dbReference type="InterPro" id="IPR013766">
    <property type="entry name" value="Thioredoxin_domain"/>
</dbReference>
<dbReference type="PRINTS" id="PR00421">
    <property type="entry name" value="THIOREDOXIN"/>
</dbReference>
<accession>A0A4Q4MVX9</accession>